<dbReference type="InterPro" id="IPR013783">
    <property type="entry name" value="Ig-like_fold"/>
</dbReference>
<dbReference type="InterPro" id="IPR036116">
    <property type="entry name" value="FN3_sf"/>
</dbReference>
<keyword evidence="4" id="KW-1185">Reference proteome</keyword>
<proteinExistence type="predicted"/>
<dbReference type="SUPFAM" id="SSF49265">
    <property type="entry name" value="Fibronectin type III"/>
    <property type="match status" value="1"/>
</dbReference>
<feature type="domain" description="Peptidase C51" evidence="2">
    <location>
        <begin position="108"/>
        <end position="235"/>
    </location>
</feature>
<dbReference type="EMBL" id="BAAAQQ010000001">
    <property type="protein sequence ID" value="GAA2113312.1"/>
    <property type="molecule type" value="Genomic_DNA"/>
</dbReference>
<dbReference type="InterPro" id="IPR038765">
    <property type="entry name" value="Papain-like_cys_pep_sf"/>
</dbReference>
<evidence type="ECO:0000259" key="2">
    <source>
        <dbReference type="PROSITE" id="PS50911"/>
    </source>
</evidence>
<protein>
    <recommendedName>
        <fullName evidence="2">Peptidase C51 domain-containing protein</fullName>
    </recommendedName>
</protein>
<dbReference type="InterPro" id="IPR007921">
    <property type="entry name" value="CHAP_dom"/>
</dbReference>
<dbReference type="RefSeq" id="WP_344301502.1">
    <property type="nucleotide sequence ID" value="NZ_BAAAQQ010000001.1"/>
</dbReference>
<dbReference type="PROSITE" id="PS50911">
    <property type="entry name" value="CHAP"/>
    <property type="match status" value="1"/>
</dbReference>
<dbReference type="Proteomes" id="UP001500575">
    <property type="component" value="Unassembled WGS sequence"/>
</dbReference>
<dbReference type="Pfam" id="PF05257">
    <property type="entry name" value="CHAP"/>
    <property type="match status" value="1"/>
</dbReference>
<dbReference type="SUPFAM" id="SSF54001">
    <property type="entry name" value="Cysteine proteinases"/>
    <property type="match status" value="1"/>
</dbReference>
<sequence>MASLSTRPRPRGRHRIERRAPGARALCVVLVVAGLLLSGTAAATADPGWGPGAPEPGPKPSANPQPKNPGPKTPAKTPAKPEKEEEPEPIGSPGTHAAHDGYGYGYPEAPDCNEATLGTTCVGDNRGFYQGQCTSWVAHRLSQRNGISFSNWYAGRHWGDAVDWKDVAKSMGKKPDKVPTTGAVAWFKRGHVAYVEQVNYDGSIVISEMNFDGANGFRFVTVSRASGYWPDKFLHLADVVPYDATAPTVPGKPRLVSHQGRVGLAWRPSYDGWGVAGYRISRDGAPLAVTTRATYWDRQVSPGQAYVYTVVAFDRAGNSSRPVRVRLSPGAESADRAWIDTDAGTALCGRTGKTGKQKVACTVLTDVGWRRAQLPRRTDWGHVGSRHFVEVAGDAAYCRTVGRLARPRAVCTVLDSTTMTWGRDLRSGRLRLLADGRTWTATDAGPAVCGLAGGPRHQRLGCAVLGEHGWRYRSLKRDILWGAPTSRAFVAQGDKMSYCRTVRPQPGSARLSCTPFYAEKLAWGYDRKSDPKASGPTEGTWLPTSAGPALCGGTAPAGCRVLTWSGWRFVKARTNGVSHAMTQAYVGDGSGVSWCRTIRSGSKYRPACTSLDTKKLRWRADVVAGRSGALEAVNRTWIDTAAGPALCGRAGSEKRQAVGCHVLADGSWTWTRTSGRTSWGNADYRAFLPTASGVSYCRTVGRSSLACTGLDVAPGSGLTWDTTETSTGTDLALADAF</sequence>
<reference evidence="3 4" key="1">
    <citation type="journal article" date="2019" name="Int. J. Syst. Evol. Microbiol.">
        <title>The Global Catalogue of Microorganisms (GCM) 10K type strain sequencing project: providing services to taxonomists for standard genome sequencing and annotation.</title>
        <authorList>
            <consortium name="The Broad Institute Genomics Platform"/>
            <consortium name="The Broad Institute Genome Sequencing Center for Infectious Disease"/>
            <person name="Wu L."/>
            <person name="Ma J."/>
        </authorList>
    </citation>
    <scope>NUCLEOTIDE SEQUENCE [LARGE SCALE GENOMIC DNA]</scope>
    <source>
        <strain evidence="3 4">JCM 16021</strain>
    </source>
</reference>
<feature type="compositionally biased region" description="Pro residues" evidence="1">
    <location>
        <begin position="53"/>
        <end position="72"/>
    </location>
</feature>
<evidence type="ECO:0000256" key="1">
    <source>
        <dbReference type="SAM" id="MobiDB-lite"/>
    </source>
</evidence>
<dbReference type="Gene3D" id="2.60.40.10">
    <property type="entry name" value="Immunoglobulins"/>
    <property type="match status" value="1"/>
</dbReference>
<gene>
    <name evidence="3" type="ORF">GCM10009843_00840</name>
</gene>
<dbReference type="Gene3D" id="3.90.1720.10">
    <property type="entry name" value="endopeptidase domain like (from Nostoc punctiforme)"/>
    <property type="match status" value="1"/>
</dbReference>
<evidence type="ECO:0000313" key="4">
    <source>
        <dbReference type="Proteomes" id="UP001500575"/>
    </source>
</evidence>
<name>A0ABN2XKT7_9ACTN</name>
<evidence type="ECO:0000313" key="3">
    <source>
        <dbReference type="EMBL" id="GAA2113312.1"/>
    </source>
</evidence>
<comment type="caution">
    <text evidence="3">The sequence shown here is derived from an EMBL/GenBank/DDBJ whole genome shotgun (WGS) entry which is preliminary data.</text>
</comment>
<accession>A0ABN2XKT7</accession>
<feature type="region of interest" description="Disordered" evidence="1">
    <location>
        <begin position="44"/>
        <end position="102"/>
    </location>
</feature>
<organism evidence="3 4">
    <name type="scientific">Nocardioides bigeumensis</name>
    <dbReference type="NCBI Taxonomy" id="433657"/>
    <lineage>
        <taxon>Bacteria</taxon>
        <taxon>Bacillati</taxon>
        <taxon>Actinomycetota</taxon>
        <taxon>Actinomycetes</taxon>
        <taxon>Propionibacteriales</taxon>
        <taxon>Nocardioidaceae</taxon>
        <taxon>Nocardioides</taxon>
    </lineage>
</organism>